<protein>
    <submittedName>
        <fullName evidence="4">Uncharacterized protein</fullName>
    </submittedName>
</protein>
<comment type="caution">
    <text evidence="4">The sequence shown here is derived from an EMBL/GenBank/DDBJ whole genome shotgun (WGS) entry which is preliminary data.</text>
</comment>
<feature type="compositionally biased region" description="Basic and acidic residues" evidence="1">
    <location>
        <begin position="506"/>
        <end position="537"/>
    </location>
</feature>
<feature type="domain" description="Heterokaryon incompatibility" evidence="2">
    <location>
        <begin position="23"/>
        <end position="108"/>
    </location>
</feature>
<sequence length="553" mass="62879">MWLLNSCTWEMKEFISHKQAPPYAILSHTWGDEEVSFREWQYEPLKFVGGKEGFNKIKLCCQQAATDGLEWVWVDTCCIDKSSSAELTEAINSMFRWYQNAAVCYTHLYDVVDDIESNLAGSRWVTRGWTLQELIAPREVIFYSSGWQALGTRSKLSAHLATVTRINESFLTGTSLDKASIAQRMSWAAKRTTSREEDMAYCLLGIFNVNMPMIYGEGQRAFRRLQEILVHEYPKDHSLFAWGKIVNELPNGVYDEEQKWGSKPVQFEPDLVTERFFGLLAESPKDFEHSGQVVSSPSVENYFWDGSTMPSVPSLVGHAAHVQLPMLDIGPYIAIHRKRSPIALSSSGQSSRMYEIIISDSLTPQHFSEFQLVAKMRKLIVTPLLLNLPQATDLESNPKKVAFGIVNKENDCGAPAAGELLDPLSFQNVYDASRFIFNHSEDIKYTHDMVVPRDEWRFSITGIADVYISLERVFLDEYDSDDDSNEDELHRFIDVLDFVVKNPIRDDVAKRPGDQQDDREDGGQKDKGSENTDENTKEVNITQENDNTVLSLA</sequence>
<dbReference type="PANTHER" id="PTHR10622">
    <property type="entry name" value="HET DOMAIN-CONTAINING PROTEIN"/>
    <property type="match status" value="1"/>
</dbReference>
<accession>A0A4Z0YCC7</accession>
<evidence type="ECO:0000259" key="2">
    <source>
        <dbReference type="Pfam" id="PF06985"/>
    </source>
</evidence>
<dbReference type="Pfam" id="PF06985">
    <property type="entry name" value="HET"/>
    <property type="match status" value="1"/>
</dbReference>
<dbReference type="AlphaFoldDB" id="A0A4Z0YCC7"/>
<evidence type="ECO:0000313" key="5">
    <source>
        <dbReference type="Proteomes" id="UP000297716"/>
    </source>
</evidence>
<dbReference type="Pfam" id="PF26640">
    <property type="entry name" value="DUF8212"/>
    <property type="match status" value="1"/>
</dbReference>
<keyword evidence="5" id="KW-1185">Reference proteome</keyword>
<proteinExistence type="predicted"/>
<dbReference type="InterPro" id="IPR058525">
    <property type="entry name" value="DUF8212"/>
</dbReference>
<dbReference type="PANTHER" id="PTHR10622:SF10">
    <property type="entry name" value="HET DOMAIN-CONTAINING PROTEIN"/>
    <property type="match status" value="1"/>
</dbReference>
<dbReference type="InterPro" id="IPR010730">
    <property type="entry name" value="HET"/>
</dbReference>
<dbReference type="Proteomes" id="UP000297716">
    <property type="component" value="Unassembled WGS sequence"/>
</dbReference>
<evidence type="ECO:0000259" key="3">
    <source>
        <dbReference type="Pfam" id="PF26640"/>
    </source>
</evidence>
<feature type="domain" description="DUF8212" evidence="3">
    <location>
        <begin position="220"/>
        <end position="301"/>
    </location>
</feature>
<name>A0A4Z0YCC7_9PEZI</name>
<organism evidence="4 5">
    <name type="scientific">Xylaria hypoxylon</name>
    <dbReference type="NCBI Taxonomy" id="37992"/>
    <lineage>
        <taxon>Eukaryota</taxon>
        <taxon>Fungi</taxon>
        <taxon>Dikarya</taxon>
        <taxon>Ascomycota</taxon>
        <taxon>Pezizomycotina</taxon>
        <taxon>Sordariomycetes</taxon>
        <taxon>Xylariomycetidae</taxon>
        <taxon>Xylariales</taxon>
        <taxon>Xylariaceae</taxon>
        <taxon>Xylaria</taxon>
    </lineage>
</organism>
<gene>
    <name evidence="4" type="ORF">E0Z10_g7143</name>
</gene>
<dbReference type="STRING" id="37992.A0A4Z0YCC7"/>
<evidence type="ECO:0000256" key="1">
    <source>
        <dbReference type="SAM" id="MobiDB-lite"/>
    </source>
</evidence>
<reference evidence="4 5" key="1">
    <citation type="submission" date="2019-03" db="EMBL/GenBank/DDBJ databases">
        <title>Draft genome sequence of Xylaria hypoxylon DSM 108379, a ubiquitous saprotrophic-parasitic fungi on hardwood.</title>
        <authorList>
            <person name="Buettner E."/>
            <person name="Leonhardt S."/>
            <person name="Gebauer A.M."/>
            <person name="Liers C."/>
            <person name="Hofrichter M."/>
            <person name="Kellner H."/>
        </authorList>
    </citation>
    <scope>NUCLEOTIDE SEQUENCE [LARGE SCALE GENOMIC DNA]</scope>
    <source>
        <strain evidence="4 5">DSM 108379</strain>
    </source>
</reference>
<evidence type="ECO:0000313" key="4">
    <source>
        <dbReference type="EMBL" id="TGJ81604.1"/>
    </source>
</evidence>
<dbReference type="OrthoDB" id="20872at2759"/>
<feature type="region of interest" description="Disordered" evidence="1">
    <location>
        <begin position="506"/>
        <end position="553"/>
    </location>
</feature>
<feature type="compositionally biased region" description="Polar residues" evidence="1">
    <location>
        <begin position="538"/>
        <end position="553"/>
    </location>
</feature>
<dbReference type="EMBL" id="SKBN01000160">
    <property type="protein sequence ID" value="TGJ81604.1"/>
    <property type="molecule type" value="Genomic_DNA"/>
</dbReference>